<protein>
    <submittedName>
        <fullName evidence="1">Uncharacterized protein</fullName>
    </submittedName>
</protein>
<reference evidence="2" key="1">
    <citation type="submission" date="2011-01" db="EMBL/GenBank/DDBJ databases">
        <title>Complete sequence of chromosome of Acidobacterium sp. MP5ACTX9.</title>
        <authorList>
            <consortium name="US DOE Joint Genome Institute"/>
            <person name="Lucas S."/>
            <person name="Copeland A."/>
            <person name="Lapidus A."/>
            <person name="Cheng J.-F."/>
            <person name="Goodwin L."/>
            <person name="Pitluck S."/>
            <person name="Teshima H."/>
            <person name="Detter J.C."/>
            <person name="Han C."/>
            <person name="Tapia R."/>
            <person name="Land M."/>
            <person name="Hauser L."/>
            <person name="Kyrpides N."/>
            <person name="Ivanova N."/>
            <person name="Ovchinnikova G."/>
            <person name="Pagani I."/>
            <person name="Rawat S.R."/>
            <person name="Mannisto M."/>
            <person name="Haggblom M.M."/>
            <person name="Woyke T."/>
        </authorList>
    </citation>
    <scope>NUCLEOTIDE SEQUENCE [LARGE SCALE GENOMIC DNA]</scope>
    <source>
        <strain evidence="2">MP5ACTX9</strain>
    </source>
</reference>
<dbReference type="RefSeq" id="WP_013579306.1">
    <property type="nucleotide sequence ID" value="NC_015064.1"/>
</dbReference>
<dbReference type="AlphaFoldDB" id="E8X1R3"/>
<dbReference type="eggNOG" id="ENOG502ZAWH">
    <property type="taxonomic scope" value="Bacteria"/>
</dbReference>
<dbReference type="HOGENOM" id="CLU_882136_0_0_0"/>
<evidence type="ECO:0000313" key="2">
    <source>
        <dbReference type="Proteomes" id="UP000000343"/>
    </source>
</evidence>
<sequence>MRKQSRYTLLAVLAVLVALAVALYLRWKAPPEVARLLPESDAMVYVSLKPLRAATHFDRTSVARSASYQQFVDATGIVAERDLDSAAFALHRMSNPNGANGLVAFSEVFEGRFDHDRLAKYLASAAANKETYADRTIYAIPSEGRTLRVVMLGYDMIAASNMPTPEQIHSIVDRERAGASPFAGSSLLSARYSEVPAFSSIWGIGRIGLPFSEGGRIQVMGMQLPVPADATFVASLQGFKLKIDEITASDGDALQSAAALTQLLGLFQAMQPEARTPEDKAVKQFVDSVKIEQKKSRAEITALLPGDALMSAFMH</sequence>
<dbReference type="Proteomes" id="UP000000343">
    <property type="component" value="Chromosome"/>
</dbReference>
<proteinExistence type="predicted"/>
<dbReference type="OrthoDB" id="115250at2"/>
<organism evidence="2">
    <name type="scientific">Granulicella tundricola (strain ATCC BAA-1859 / DSM 23138 / MP5ACTX9)</name>
    <dbReference type="NCBI Taxonomy" id="1198114"/>
    <lineage>
        <taxon>Bacteria</taxon>
        <taxon>Pseudomonadati</taxon>
        <taxon>Acidobacteriota</taxon>
        <taxon>Terriglobia</taxon>
        <taxon>Terriglobales</taxon>
        <taxon>Acidobacteriaceae</taxon>
        <taxon>Granulicella</taxon>
    </lineage>
</organism>
<evidence type="ECO:0000313" key="1">
    <source>
        <dbReference type="EMBL" id="ADW67982.1"/>
    </source>
</evidence>
<dbReference type="PaxDb" id="1198114-AciX9_0915"/>
<gene>
    <name evidence="1" type="ordered locus">AciX9_0915</name>
</gene>
<accession>E8X1R3</accession>
<dbReference type="EMBL" id="CP002480">
    <property type="protein sequence ID" value="ADW67982.1"/>
    <property type="molecule type" value="Genomic_DNA"/>
</dbReference>
<keyword evidence="2" id="KW-1185">Reference proteome</keyword>
<dbReference type="KEGG" id="acm:AciX9_0915"/>
<name>E8X1R3_GRATM</name>